<feature type="compositionally biased region" description="Polar residues" evidence="1">
    <location>
        <begin position="1"/>
        <end position="13"/>
    </location>
</feature>
<evidence type="ECO:0000313" key="3">
    <source>
        <dbReference type="Proteomes" id="UP000320231"/>
    </source>
</evidence>
<sequence length="174" mass="20139">MTVKSSKAVTSRLSDIIKQPPKQEKTQRHQSTAEEAPERFNSVINFPNFLLHVLRVTTEQMTANKNVPLDDKQLITAFDDYVLKQNDAIELVKRFIFDLLKCKYLYDQHIIKREFSGNIDAWSLKRLKWQASNNSHDYVNAFSDDAEDINANRRVLMLLSALHVSTPPWFTNTG</sequence>
<dbReference type="EMBL" id="AP019514">
    <property type="protein sequence ID" value="BBI60558.1"/>
    <property type="molecule type" value="Genomic_DNA"/>
</dbReference>
<feature type="region of interest" description="Disordered" evidence="1">
    <location>
        <begin position="1"/>
        <end position="37"/>
    </location>
</feature>
<dbReference type="KEGG" id="hsr:HSBAA_18640"/>
<organism evidence="2 3">
    <name type="scientific">Vreelandella sulfidaeris</name>
    <dbReference type="NCBI Taxonomy" id="115553"/>
    <lineage>
        <taxon>Bacteria</taxon>
        <taxon>Pseudomonadati</taxon>
        <taxon>Pseudomonadota</taxon>
        <taxon>Gammaproteobacteria</taxon>
        <taxon>Oceanospirillales</taxon>
        <taxon>Halomonadaceae</taxon>
        <taxon>Vreelandella</taxon>
    </lineage>
</organism>
<proteinExistence type="predicted"/>
<reference evidence="2 3" key="1">
    <citation type="journal article" date="2019" name="Microbiol. Resour. Announc.">
        <title>Complete Genome Sequence of Halomonas sulfidaeris Strain Esulfide1 Isolated from a Metal Sulfide Rock at a Depth of 2,200 Meters, Obtained Using Nanopore Sequencing.</title>
        <authorList>
            <person name="Saito M."/>
            <person name="Nishigata A."/>
            <person name="Galipon J."/>
            <person name="Arakawa K."/>
        </authorList>
    </citation>
    <scope>NUCLEOTIDE SEQUENCE [LARGE SCALE GENOMIC DNA]</scope>
    <source>
        <strain evidence="2 3">ATCC BAA-803</strain>
    </source>
</reference>
<protein>
    <submittedName>
        <fullName evidence="2">Uncharacterized protein</fullName>
    </submittedName>
</protein>
<accession>A0A455U8I6</accession>
<name>A0A455U8I6_9GAMM</name>
<dbReference type="Proteomes" id="UP000320231">
    <property type="component" value="Chromosome"/>
</dbReference>
<gene>
    <name evidence="2" type="ORF">HSBAA_18640</name>
</gene>
<evidence type="ECO:0000313" key="2">
    <source>
        <dbReference type="EMBL" id="BBI60558.1"/>
    </source>
</evidence>
<evidence type="ECO:0000256" key="1">
    <source>
        <dbReference type="SAM" id="MobiDB-lite"/>
    </source>
</evidence>
<dbReference type="AlphaFoldDB" id="A0A455U8I6"/>